<reference evidence="1 2" key="1">
    <citation type="submission" date="2015-04" db="EMBL/GenBank/DDBJ databases">
        <title>Whole genome shotgun sequence of Flavihumibacter petaseus NBRC 106054.</title>
        <authorList>
            <person name="Miyazawa S."/>
            <person name="Hosoyama A."/>
            <person name="Hashimoto M."/>
            <person name="Noguchi M."/>
            <person name="Tsuchikane K."/>
            <person name="Ohji S."/>
            <person name="Yamazoe A."/>
            <person name="Ichikawa N."/>
            <person name="Kimura A."/>
            <person name="Fujita N."/>
        </authorList>
    </citation>
    <scope>NUCLEOTIDE SEQUENCE [LARGE SCALE GENOMIC DNA]</scope>
    <source>
        <strain evidence="1 2">NBRC 106054</strain>
    </source>
</reference>
<evidence type="ECO:0000313" key="1">
    <source>
        <dbReference type="EMBL" id="GAO41779.1"/>
    </source>
</evidence>
<gene>
    <name evidence="1" type="ORF">FPE01S_01_07930</name>
</gene>
<sequence>MMDTSVNLYAFVGKRVSLTEYDPNADYNKPLRVEVDSTTGATSVYRRSYIMDHAFDAKYIVMRPVFNDLKTDTVAFKAFDHYGQPAFEKYDYVLLYLSKSDSGNYYFHQKYSFDPLKKKKNGSYVGEKGKSLRRLFNIKKNTVFKARGLFRS</sequence>
<dbReference type="STRING" id="1220578.FPE01S_01_07930"/>
<accession>A0A0E9MW09</accession>
<keyword evidence="2" id="KW-1185">Reference proteome</keyword>
<evidence type="ECO:0000313" key="2">
    <source>
        <dbReference type="Proteomes" id="UP000033121"/>
    </source>
</evidence>
<dbReference type="Proteomes" id="UP000033121">
    <property type="component" value="Unassembled WGS sequence"/>
</dbReference>
<organism evidence="1 2">
    <name type="scientific">Flavihumibacter petaseus NBRC 106054</name>
    <dbReference type="NCBI Taxonomy" id="1220578"/>
    <lineage>
        <taxon>Bacteria</taxon>
        <taxon>Pseudomonadati</taxon>
        <taxon>Bacteroidota</taxon>
        <taxon>Chitinophagia</taxon>
        <taxon>Chitinophagales</taxon>
        <taxon>Chitinophagaceae</taxon>
        <taxon>Flavihumibacter</taxon>
    </lineage>
</organism>
<dbReference type="EMBL" id="BBWV01000001">
    <property type="protein sequence ID" value="GAO41779.1"/>
    <property type="molecule type" value="Genomic_DNA"/>
</dbReference>
<dbReference type="AlphaFoldDB" id="A0A0E9MW09"/>
<comment type="caution">
    <text evidence="1">The sequence shown here is derived from an EMBL/GenBank/DDBJ whole genome shotgun (WGS) entry which is preliminary data.</text>
</comment>
<protein>
    <submittedName>
        <fullName evidence="1">Uncharacterized protein</fullName>
    </submittedName>
</protein>
<name>A0A0E9MW09_9BACT</name>
<proteinExistence type="predicted"/>